<dbReference type="PANTHER" id="PTHR46300">
    <property type="entry name" value="P450, PUTATIVE (EUROFUNG)-RELATED-RELATED"/>
    <property type="match status" value="1"/>
</dbReference>
<keyword evidence="6" id="KW-0479">Metal-binding</keyword>
<keyword evidence="11" id="KW-0472">Membrane</keyword>
<evidence type="ECO:0008006" key="14">
    <source>
        <dbReference type="Google" id="ProtNLM"/>
    </source>
</evidence>
<name>R7SMN0_DICSQ</name>
<evidence type="ECO:0000256" key="6">
    <source>
        <dbReference type="ARBA" id="ARBA00022723"/>
    </source>
</evidence>
<comment type="similarity">
    <text evidence="3">Belongs to the cytochrome P450 family.</text>
</comment>
<dbReference type="RefSeq" id="XP_007369895.1">
    <property type="nucleotide sequence ID" value="XM_007369833.1"/>
</dbReference>
<dbReference type="Proteomes" id="UP000053319">
    <property type="component" value="Unassembled WGS sequence"/>
</dbReference>
<dbReference type="AlphaFoldDB" id="R7SMN0"/>
<dbReference type="GO" id="GO:0005506">
    <property type="term" value="F:iron ion binding"/>
    <property type="evidence" value="ECO:0007669"/>
    <property type="project" value="InterPro"/>
</dbReference>
<evidence type="ECO:0000256" key="9">
    <source>
        <dbReference type="ARBA" id="ARBA00023004"/>
    </source>
</evidence>
<dbReference type="GO" id="GO:0016020">
    <property type="term" value="C:membrane"/>
    <property type="evidence" value="ECO:0007669"/>
    <property type="project" value="UniProtKB-SubCell"/>
</dbReference>
<evidence type="ECO:0000256" key="3">
    <source>
        <dbReference type="ARBA" id="ARBA00010617"/>
    </source>
</evidence>
<dbReference type="GO" id="GO:0004497">
    <property type="term" value="F:monooxygenase activity"/>
    <property type="evidence" value="ECO:0007669"/>
    <property type="project" value="UniProtKB-KW"/>
</dbReference>
<evidence type="ECO:0000313" key="12">
    <source>
        <dbReference type="EMBL" id="EJF57391.1"/>
    </source>
</evidence>
<organism evidence="12 13">
    <name type="scientific">Dichomitus squalens (strain LYAD-421)</name>
    <name type="common">Western red white-rot fungus</name>
    <dbReference type="NCBI Taxonomy" id="732165"/>
    <lineage>
        <taxon>Eukaryota</taxon>
        <taxon>Fungi</taxon>
        <taxon>Dikarya</taxon>
        <taxon>Basidiomycota</taxon>
        <taxon>Agaricomycotina</taxon>
        <taxon>Agaricomycetes</taxon>
        <taxon>Polyporales</taxon>
        <taxon>Polyporaceae</taxon>
        <taxon>Dichomitus</taxon>
    </lineage>
</organism>
<keyword evidence="9" id="KW-0408">Iron</keyword>
<keyword evidence="7" id="KW-1133">Transmembrane helix</keyword>
<dbReference type="GO" id="GO:0016705">
    <property type="term" value="F:oxidoreductase activity, acting on paired donors, with incorporation or reduction of molecular oxygen"/>
    <property type="evidence" value="ECO:0007669"/>
    <property type="project" value="InterPro"/>
</dbReference>
<evidence type="ECO:0000256" key="8">
    <source>
        <dbReference type="ARBA" id="ARBA00023002"/>
    </source>
</evidence>
<feature type="non-terminal residue" evidence="12">
    <location>
        <position position="85"/>
    </location>
</feature>
<evidence type="ECO:0000256" key="5">
    <source>
        <dbReference type="ARBA" id="ARBA00022692"/>
    </source>
</evidence>
<protein>
    <recommendedName>
        <fullName evidence="14">Cytochrome P450</fullName>
    </recommendedName>
</protein>
<reference evidence="12 13" key="1">
    <citation type="journal article" date="2012" name="Science">
        <title>The Paleozoic origin of enzymatic lignin decomposition reconstructed from 31 fungal genomes.</title>
        <authorList>
            <person name="Floudas D."/>
            <person name="Binder M."/>
            <person name="Riley R."/>
            <person name="Barry K."/>
            <person name="Blanchette R.A."/>
            <person name="Henrissat B."/>
            <person name="Martinez A.T."/>
            <person name="Otillar R."/>
            <person name="Spatafora J.W."/>
            <person name="Yadav J.S."/>
            <person name="Aerts A."/>
            <person name="Benoit I."/>
            <person name="Boyd A."/>
            <person name="Carlson A."/>
            <person name="Copeland A."/>
            <person name="Coutinho P.M."/>
            <person name="de Vries R.P."/>
            <person name="Ferreira P."/>
            <person name="Findley K."/>
            <person name="Foster B."/>
            <person name="Gaskell J."/>
            <person name="Glotzer D."/>
            <person name="Gorecki P."/>
            <person name="Heitman J."/>
            <person name="Hesse C."/>
            <person name="Hori C."/>
            <person name="Igarashi K."/>
            <person name="Jurgens J.A."/>
            <person name="Kallen N."/>
            <person name="Kersten P."/>
            <person name="Kohler A."/>
            <person name="Kuees U."/>
            <person name="Kumar T.K.A."/>
            <person name="Kuo A."/>
            <person name="LaButti K."/>
            <person name="Larrondo L.F."/>
            <person name="Lindquist E."/>
            <person name="Ling A."/>
            <person name="Lombard V."/>
            <person name="Lucas S."/>
            <person name="Lundell T."/>
            <person name="Martin R."/>
            <person name="McLaughlin D.J."/>
            <person name="Morgenstern I."/>
            <person name="Morin E."/>
            <person name="Murat C."/>
            <person name="Nagy L.G."/>
            <person name="Nolan M."/>
            <person name="Ohm R.A."/>
            <person name="Patyshakuliyeva A."/>
            <person name="Rokas A."/>
            <person name="Ruiz-Duenas F.J."/>
            <person name="Sabat G."/>
            <person name="Salamov A."/>
            <person name="Samejima M."/>
            <person name="Schmutz J."/>
            <person name="Slot J.C."/>
            <person name="St John F."/>
            <person name="Stenlid J."/>
            <person name="Sun H."/>
            <person name="Sun S."/>
            <person name="Syed K."/>
            <person name="Tsang A."/>
            <person name="Wiebenga A."/>
            <person name="Young D."/>
            <person name="Pisabarro A."/>
            <person name="Eastwood D.C."/>
            <person name="Martin F."/>
            <person name="Cullen D."/>
            <person name="Grigoriev I.V."/>
            <person name="Hibbett D.S."/>
        </authorList>
    </citation>
    <scope>NUCLEOTIDE SEQUENCE [LARGE SCALE GENOMIC DNA]</scope>
    <source>
        <strain evidence="12 13">LYAD-421 SS1</strain>
    </source>
</reference>
<evidence type="ECO:0000313" key="13">
    <source>
        <dbReference type="Proteomes" id="UP000053319"/>
    </source>
</evidence>
<comment type="cofactor">
    <cofactor evidence="1">
        <name>heme</name>
        <dbReference type="ChEBI" id="CHEBI:30413"/>
    </cofactor>
</comment>
<evidence type="ECO:0000256" key="1">
    <source>
        <dbReference type="ARBA" id="ARBA00001971"/>
    </source>
</evidence>
<sequence length="85" mass="9746">GDVVYLDVFGQPTIIIDSYDAAVAILEKRSSNTSDRPHFVMGELVGLTFQFALKGYSDSWRQGRRLFHSYFHQGVVSQFRPIHLR</sequence>
<evidence type="ECO:0000256" key="4">
    <source>
        <dbReference type="ARBA" id="ARBA00022617"/>
    </source>
</evidence>
<gene>
    <name evidence="12" type="ORF">DICSQDRAFT_35162</name>
</gene>
<dbReference type="Gene3D" id="1.10.630.10">
    <property type="entry name" value="Cytochrome P450"/>
    <property type="match status" value="1"/>
</dbReference>
<evidence type="ECO:0000256" key="10">
    <source>
        <dbReference type="ARBA" id="ARBA00023033"/>
    </source>
</evidence>
<dbReference type="InterPro" id="IPR050364">
    <property type="entry name" value="Cytochrome_P450_fung"/>
</dbReference>
<dbReference type="OMA" id="GTIRHYG"/>
<keyword evidence="4" id="KW-0349">Heme</keyword>
<proteinExistence type="inferred from homology"/>
<keyword evidence="8" id="KW-0560">Oxidoreductase</keyword>
<dbReference type="SUPFAM" id="SSF48264">
    <property type="entry name" value="Cytochrome P450"/>
    <property type="match status" value="1"/>
</dbReference>
<dbReference type="PANTHER" id="PTHR46300:SF5">
    <property type="entry name" value="CYTOCHROME P450"/>
    <property type="match status" value="1"/>
</dbReference>
<dbReference type="GO" id="GO:0020037">
    <property type="term" value="F:heme binding"/>
    <property type="evidence" value="ECO:0007669"/>
    <property type="project" value="InterPro"/>
</dbReference>
<keyword evidence="10" id="KW-0503">Monooxygenase</keyword>
<dbReference type="KEGG" id="dsq:DICSQDRAFT_35162"/>
<evidence type="ECO:0000256" key="11">
    <source>
        <dbReference type="ARBA" id="ARBA00023136"/>
    </source>
</evidence>
<keyword evidence="5" id="KW-0812">Transmembrane</keyword>
<dbReference type="HOGENOM" id="CLU_001570_23_1_1"/>
<comment type="subcellular location">
    <subcellularLocation>
        <location evidence="2">Membrane</location>
    </subcellularLocation>
</comment>
<feature type="non-terminal residue" evidence="12">
    <location>
        <position position="1"/>
    </location>
</feature>
<accession>R7SMN0</accession>
<dbReference type="EMBL" id="JH719452">
    <property type="protein sequence ID" value="EJF57391.1"/>
    <property type="molecule type" value="Genomic_DNA"/>
</dbReference>
<dbReference type="GeneID" id="18841799"/>
<evidence type="ECO:0000256" key="7">
    <source>
        <dbReference type="ARBA" id="ARBA00022989"/>
    </source>
</evidence>
<dbReference type="InterPro" id="IPR036396">
    <property type="entry name" value="Cyt_P450_sf"/>
</dbReference>
<evidence type="ECO:0000256" key="2">
    <source>
        <dbReference type="ARBA" id="ARBA00004370"/>
    </source>
</evidence>